<proteinExistence type="predicted"/>
<name>A0A3R6F9H5_WEICO</name>
<organism evidence="1 2">
    <name type="scientific">Weissella confusa</name>
    <name type="common">Lactobacillus confusus</name>
    <dbReference type="NCBI Taxonomy" id="1583"/>
    <lineage>
        <taxon>Bacteria</taxon>
        <taxon>Bacillati</taxon>
        <taxon>Bacillota</taxon>
        <taxon>Bacilli</taxon>
        <taxon>Lactobacillales</taxon>
        <taxon>Lactobacillaceae</taxon>
        <taxon>Weissella</taxon>
    </lineage>
</organism>
<protein>
    <submittedName>
        <fullName evidence="1">Uncharacterized protein</fullName>
    </submittedName>
</protein>
<evidence type="ECO:0000313" key="2">
    <source>
        <dbReference type="Proteomes" id="UP000650485"/>
    </source>
</evidence>
<sequence length="259" mass="28969">MTKIEIDKKGYVIGLCGLDLEKGDRLCEMSADQTLCLLPEKCEKGFATRIVTMDGDCRLVGKTSGALVAEMAARNYWGTPLELSAYYALYENAHKCVNKAKIGSGVAFYPVTDSERNTSWINVSVITGVTGTVRGSVIETSVGLNFKVTKNADNVRADLAAIRVISHWMCQVNGANHYVHERGILNWLNWPTHASFQLDVILLQRLRICLFLGHLLMHCSISPKWRQVLTELAEAILDGKYDNYHRVNFDKVQALFVNE</sequence>
<dbReference type="EMBL" id="JACSZT010000024">
    <property type="protein sequence ID" value="MBC6499855.1"/>
    <property type="molecule type" value="Genomic_DNA"/>
</dbReference>
<gene>
    <name evidence="1" type="ORF">H7R52_19130</name>
</gene>
<dbReference type="Proteomes" id="UP000650485">
    <property type="component" value="Unassembled WGS sequence"/>
</dbReference>
<comment type="caution">
    <text evidence="1">The sequence shown here is derived from an EMBL/GenBank/DDBJ whole genome shotgun (WGS) entry which is preliminary data.</text>
</comment>
<accession>A0A3R6F9H5</accession>
<reference evidence="1" key="1">
    <citation type="submission" date="2020-08" db="EMBL/GenBank/DDBJ databases">
        <title>Complete genome sequence of Weissella confusa strain FS54 provides insights into metabolic potential.</title>
        <authorList>
            <person name="Fhoula I."/>
            <person name="Najjari A."/>
            <person name="Lekired A."/>
            <person name="Bessrour-Aouam N."/>
            <person name="Jaballah S."/>
            <person name="Klibi N."/>
            <person name="Ouzari H.-I."/>
        </authorList>
    </citation>
    <scope>NUCLEOTIDE SEQUENCE</scope>
    <source>
        <strain evidence="1">FS54</strain>
    </source>
</reference>
<evidence type="ECO:0000313" key="1">
    <source>
        <dbReference type="EMBL" id="MBC6499855.1"/>
    </source>
</evidence>
<dbReference type="RefSeq" id="WP_118704732.1">
    <property type="nucleotide sequence ID" value="NZ_CABJBN010000018.1"/>
</dbReference>
<dbReference type="AlphaFoldDB" id="A0A3R6F9H5"/>